<evidence type="ECO:0000256" key="4">
    <source>
        <dbReference type="ARBA" id="ARBA00010281"/>
    </source>
</evidence>
<evidence type="ECO:0000313" key="11">
    <source>
        <dbReference type="EMBL" id="MCY0386429.1"/>
    </source>
</evidence>
<gene>
    <name evidence="8 11" type="primary">glgA</name>
    <name evidence="11" type="ORF">OVY01_04070</name>
</gene>
<dbReference type="InterPro" id="IPR013534">
    <property type="entry name" value="Starch_synth_cat_dom"/>
</dbReference>
<evidence type="ECO:0000256" key="5">
    <source>
        <dbReference type="ARBA" id="ARBA00022676"/>
    </source>
</evidence>
<dbReference type="Pfam" id="PF08323">
    <property type="entry name" value="Glyco_transf_5"/>
    <property type="match status" value="1"/>
</dbReference>
<protein>
    <recommendedName>
        <fullName evidence="8">Glycogen synthase</fullName>
        <ecNumber evidence="8">2.4.1.21</ecNumber>
    </recommendedName>
    <alternativeName>
        <fullName evidence="8">Starch [bacterial glycogen] synthase</fullName>
    </alternativeName>
</protein>
<dbReference type="RefSeq" id="WP_267845838.1">
    <property type="nucleotide sequence ID" value="NZ_JAPMXC010000001.1"/>
</dbReference>
<proteinExistence type="inferred from homology"/>
<feature type="domain" description="Starch synthase catalytic" evidence="10">
    <location>
        <begin position="4"/>
        <end position="243"/>
    </location>
</feature>
<dbReference type="InterPro" id="IPR011835">
    <property type="entry name" value="GS/SS"/>
</dbReference>
<dbReference type="CDD" id="cd03791">
    <property type="entry name" value="GT5_Glycogen_synthase_DULL1-like"/>
    <property type="match status" value="1"/>
</dbReference>
<evidence type="ECO:0000313" key="12">
    <source>
        <dbReference type="Proteomes" id="UP001082899"/>
    </source>
</evidence>
<feature type="domain" description="Glycosyl transferase family 1" evidence="9">
    <location>
        <begin position="303"/>
        <end position="418"/>
    </location>
</feature>
<dbReference type="PANTHER" id="PTHR45825">
    <property type="entry name" value="GRANULE-BOUND STARCH SYNTHASE 1, CHLOROPLASTIC/AMYLOPLASTIC"/>
    <property type="match status" value="1"/>
</dbReference>
<evidence type="ECO:0000256" key="2">
    <source>
        <dbReference type="ARBA" id="ARBA00002764"/>
    </source>
</evidence>
<dbReference type="HAMAP" id="MF_00484">
    <property type="entry name" value="Glycogen_synth"/>
    <property type="match status" value="1"/>
</dbReference>
<evidence type="ECO:0000256" key="7">
    <source>
        <dbReference type="ARBA" id="ARBA00023056"/>
    </source>
</evidence>
<dbReference type="PANTHER" id="PTHR45825:SF11">
    <property type="entry name" value="ALPHA AMYLASE DOMAIN-CONTAINING PROTEIN"/>
    <property type="match status" value="1"/>
</dbReference>
<name>A0ABT3ZIR3_9BURK</name>
<dbReference type="Proteomes" id="UP001082899">
    <property type="component" value="Unassembled WGS sequence"/>
</dbReference>
<dbReference type="SUPFAM" id="SSF53756">
    <property type="entry name" value="UDP-Glycosyltransferase/glycogen phosphorylase"/>
    <property type="match status" value="1"/>
</dbReference>
<dbReference type="InterPro" id="IPR001296">
    <property type="entry name" value="Glyco_trans_1"/>
</dbReference>
<comment type="caution">
    <text evidence="11">The sequence shown here is derived from an EMBL/GenBank/DDBJ whole genome shotgun (WGS) entry which is preliminary data.</text>
</comment>
<evidence type="ECO:0000259" key="10">
    <source>
        <dbReference type="Pfam" id="PF08323"/>
    </source>
</evidence>
<keyword evidence="5 8" id="KW-0328">Glycosyltransferase</keyword>
<accession>A0ABT3ZIR3</accession>
<organism evidence="11 12">
    <name type="scientific">Robbsia betulipollinis</name>
    <dbReference type="NCBI Taxonomy" id="2981849"/>
    <lineage>
        <taxon>Bacteria</taxon>
        <taxon>Pseudomonadati</taxon>
        <taxon>Pseudomonadota</taxon>
        <taxon>Betaproteobacteria</taxon>
        <taxon>Burkholderiales</taxon>
        <taxon>Burkholderiaceae</taxon>
        <taxon>Robbsia</taxon>
    </lineage>
</organism>
<dbReference type="Gene3D" id="3.40.50.2000">
    <property type="entry name" value="Glycogen Phosphorylase B"/>
    <property type="match status" value="2"/>
</dbReference>
<keyword evidence="12" id="KW-1185">Reference proteome</keyword>
<comment type="catalytic activity">
    <reaction evidence="1 8">
        <text>[(1-&gt;4)-alpha-D-glucosyl](n) + ADP-alpha-D-glucose = [(1-&gt;4)-alpha-D-glucosyl](n+1) + ADP + H(+)</text>
        <dbReference type="Rhea" id="RHEA:18189"/>
        <dbReference type="Rhea" id="RHEA-COMP:9584"/>
        <dbReference type="Rhea" id="RHEA-COMP:9587"/>
        <dbReference type="ChEBI" id="CHEBI:15378"/>
        <dbReference type="ChEBI" id="CHEBI:15444"/>
        <dbReference type="ChEBI" id="CHEBI:57498"/>
        <dbReference type="ChEBI" id="CHEBI:456216"/>
        <dbReference type="EC" id="2.4.1.21"/>
    </reaction>
</comment>
<evidence type="ECO:0000256" key="8">
    <source>
        <dbReference type="HAMAP-Rule" id="MF_00484"/>
    </source>
</evidence>
<dbReference type="GO" id="GO:0009011">
    <property type="term" value="F:alpha-1,4-glucan glucosyltransferase (ADP-glucose donor) activity"/>
    <property type="evidence" value="ECO:0007669"/>
    <property type="project" value="UniProtKB-EC"/>
</dbReference>
<keyword evidence="7 8" id="KW-0320">Glycogen biosynthesis</keyword>
<evidence type="ECO:0000256" key="3">
    <source>
        <dbReference type="ARBA" id="ARBA00004964"/>
    </source>
</evidence>
<keyword evidence="6 8" id="KW-0808">Transferase</keyword>
<dbReference type="EMBL" id="JAPMXC010000001">
    <property type="protein sequence ID" value="MCY0386429.1"/>
    <property type="molecule type" value="Genomic_DNA"/>
</dbReference>
<reference evidence="11" key="1">
    <citation type="submission" date="2022-11" db="EMBL/GenBank/DDBJ databases">
        <title>Robbsia betulipollinis sp. nov., isolated from pollen of birch (Betula pendula).</title>
        <authorList>
            <person name="Shi H."/>
            <person name="Ambika Manirajan B."/>
            <person name="Ratering S."/>
            <person name="Geissler-Plaum R."/>
            <person name="Schnell S."/>
        </authorList>
    </citation>
    <scope>NUCLEOTIDE SEQUENCE</scope>
    <source>
        <strain evidence="11">Bb-Pol-6</strain>
    </source>
</reference>
<dbReference type="EC" id="2.4.1.21" evidence="8"/>
<comment type="pathway">
    <text evidence="3 8">Glycan biosynthesis; glycogen biosynthesis.</text>
</comment>
<evidence type="ECO:0000256" key="6">
    <source>
        <dbReference type="ARBA" id="ARBA00022679"/>
    </source>
</evidence>
<comment type="function">
    <text evidence="2 8">Synthesizes alpha-1,4-glucan chains using ADP-glucose.</text>
</comment>
<evidence type="ECO:0000256" key="1">
    <source>
        <dbReference type="ARBA" id="ARBA00001478"/>
    </source>
</evidence>
<dbReference type="NCBIfam" id="TIGR02095">
    <property type="entry name" value="glgA"/>
    <property type="match status" value="1"/>
</dbReference>
<dbReference type="Pfam" id="PF00534">
    <property type="entry name" value="Glycos_transf_1"/>
    <property type="match status" value="1"/>
</dbReference>
<feature type="binding site" evidence="8">
    <location>
        <position position="17"/>
    </location>
    <ligand>
        <name>ADP-alpha-D-glucose</name>
        <dbReference type="ChEBI" id="CHEBI:57498"/>
    </ligand>
</feature>
<evidence type="ECO:0000259" key="9">
    <source>
        <dbReference type="Pfam" id="PF00534"/>
    </source>
</evidence>
<comment type="similarity">
    <text evidence="4 8">Belongs to the glycosyltransferase 1 family. Bacterial/plant glycogen synthase subfamily.</text>
</comment>
<sequence>MPIHVLLVASEALPLAKTGGLGDMLSAYAPALQEGGVDATIILPGYPEAIARADKVEHVCMLEGLPGGDAELLRARMPDTGMPVLLVRADALYDRSSLYQDPNGAEWADNAVRFATLSAAAVRVAQGVPGVRKVDLVHAHDWHAGLTPLLMKLAGVTTPSVFTIHNLAFQGNYPLEMGAQLGIPAELLTADPRSSDSIEFYGQLSFMKAAIRYADRITTVSETYAREILTPRFGHLMEGVLQECAAKVSGIMNGIDINTWDPARDPMIPRHFGIDEMRGKHVCKRELQQVFGLPTDPFVPLLAIGSRLTWQKMGDLALDSIEALMQNYPRLQVVVLGKGEVRLEQAMMRLAQRYPDRVAVYVGYDERRAHLLHAGADILLHGSRFEPCGLTPMYSMRYGTIPVASRVGGLADSIVDQGPNLSVHTAPDVKRTGAPFPRAATGFLFDGETADAMTQAASRAIEAFMRPSSWRNLQRNAMRADFTWDAPVARYAALYAGLCGERPSRSLPKVRASVARQVAANDLRDRRRAHTPVLAQRTA</sequence>
<dbReference type="NCBIfam" id="NF001899">
    <property type="entry name" value="PRK00654.1-2"/>
    <property type="match status" value="1"/>
</dbReference>